<gene>
    <name evidence="7" type="ORF">B9Z19DRAFT_1119302</name>
</gene>
<evidence type="ECO:0000256" key="1">
    <source>
        <dbReference type="ARBA" id="ARBA00004141"/>
    </source>
</evidence>
<feature type="transmembrane region" description="Helical" evidence="6">
    <location>
        <begin position="166"/>
        <end position="186"/>
    </location>
</feature>
<protein>
    <recommendedName>
        <fullName evidence="6">Protein PNS1</fullName>
    </recommendedName>
</protein>
<evidence type="ECO:0000313" key="8">
    <source>
        <dbReference type="Proteomes" id="UP000244722"/>
    </source>
</evidence>
<dbReference type="EMBL" id="NESQ01000012">
    <property type="protein sequence ID" value="PUU83450.1"/>
    <property type="molecule type" value="Genomic_DNA"/>
</dbReference>
<keyword evidence="4 6" id="KW-1133">Transmembrane helix</keyword>
<feature type="transmembrane region" description="Helical" evidence="6">
    <location>
        <begin position="63"/>
        <end position="86"/>
    </location>
</feature>
<dbReference type="Proteomes" id="UP000244722">
    <property type="component" value="Unassembled WGS sequence"/>
</dbReference>
<proteinExistence type="inferred from homology"/>
<dbReference type="OrthoDB" id="44736at2759"/>
<feature type="transmembrane region" description="Helical" evidence="6">
    <location>
        <begin position="98"/>
        <end position="117"/>
    </location>
</feature>
<dbReference type="InterPro" id="IPR007603">
    <property type="entry name" value="Choline_transptr-like"/>
</dbReference>
<comment type="function">
    <text evidence="6">Probably involved in transport through the plasma membrane.</text>
</comment>
<organism evidence="7 8">
    <name type="scientific">Tuber borchii</name>
    <name type="common">White truffle</name>
    <dbReference type="NCBI Taxonomy" id="42251"/>
    <lineage>
        <taxon>Eukaryota</taxon>
        <taxon>Fungi</taxon>
        <taxon>Dikarya</taxon>
        <taxon>Ascomycota</taxon>
        <taxon>Pezizomycotina</taxon>
        <taxon>Pezizomycetes</taxon>
        <taxon>Pezizales</taxon>
        <taxon>Tuberaceae</taxon>
        <taxon>Tuber</taxon>
    </lineage>
</organism>
<evidence type="ECO:0000256" key="4">
    <source>
        <dbReference type="ARBA" id="ARBA00022989"/>
    </source>
</evidence>
<reference evidence="7 8" key="1">
    <citation type="submission" date="2017-04" db="EMBL/GenBank/DDBJ databases">
        <title>Draft genome sequence of Tuber borchii Vittad., a whitish edible truffle.</title>
        <authorList>
            <consortium name="DOE Joint Genome Institute"/>
            <person name="Murat C."/>
            <person name="Kuo A."/>
            <person name="Barry K.W."/>
            <person name="Clum A."/>
            <person name="Dockter R.B."/>
            <person name="Fauchery L."/>
            <person name="Iotti M."/>
            <person name="Kohler A."/>
            <person name="Labutti K."/>
            <person name="Lindquist E.A."/>
            <person name="Lipzen A."/>
            <person name="Ohm R.A."/>
            <person name="Wang M."/>
            <person name="Grigoriev I.V."/>
            <person name="Zambonelli A."/>
            <person name="Martin F.M."/>
        </authorList>
    </citation>
    <scope>NUCLEOTIDE SEQUENCE [LARGE SCALE GENOMIC DNA]</scope>
    <source>
        <strain evidence="7 8">Tbo3840</strain>
    </source>
</reference>
<dbReference type="AlphaFoldDB" id="A0A2T7A6W2"/>
<comment type="similarity">
    <text evidence="2 6">Belongs to the CTL (choline transporter-like) family.</text>
</comment>
<keyword evidence="5 6" id="KW-0472">Membrane</keyword>
<dbReference type="STRING" id="42251.A0A2T7A6W2"/>
<evidence type="ECO:0000256" key="3">
    <source>
        <dbReference type="ARBA" id="ARBA00022692"/>
    </source>
</evidence>
<feature type="transmembrane region" description="Helical" evidence="6">
    <location>
        <begin position="37"/>
        <end position="57"/>
    </location>
</feature>
<evidence type="ECO:0000256" key="5">
    <source>
        <dbReference type="ARBA" id="ARBA00023136"/>
    </source>
</evidence>
<keyword evidence="8" id="KW-1185">Reference proteome</keyword>
<feature type="transmembrane region" description="Helical" evidence="6">
    <location>
        <begin position="206"/>
        <end position="231"/>
    </location>
</feature>
<feature type="transmembrane region" description="Helical" evidence="6">
    <location>
        <begin position="364"/>
        <end position="386"/>
    </location>
</feature>
<dbReference type="Pfam" id="PF04515">
    <property type="entry name" value="Choline_transpo"/>
    <property type="match status" value="1"/>
</dbReference>
<feature type="transmembrane region" description="Helical" evidence="6">
    <location>
        <begin position="123"/>
        <end position="141"/>
    </location>
</feature>
<evidence type="ECO:0000256" key="2">
    <source>
        <dbReference type="ARBA" id="ARBA00007168"/>
    </source>
</evidence>
<feature type="transmembrane region" description="Helical" evidence="6">
    <location>
        <begin position="334"/>
        <end position="352"/>
    </location>
</feature>
<keyword evidence="3 6" id="KW-0812">Transmembrane</keyword>
<comment type="caution">
    <text evidence="7">The sequence shown here is derived from an EMBL/GenBank/DDBJ whole genome shotgun (WGS) entry which is preliminary data.</text>
</comment>
<dbReference type="GO" id="GO:0022857">
    <property type="term" value="F:transmembrane transporter activity"/>
    <property type="evidence" value="ECO:0007669"/>
    <property type="project" value="UniProtKB-UniRule"/>
</dbReference>
<evidence type="ECO:0000313" key="7">
    <source>
        <dbReference type="EMBL" id="PUU83450.1"/>
    </source>
</evidence>
<sequence>MELLDYLANDEKTPLFIALSPLSPTSPSRRRQCNDRVPAILFAVQFPILLVMAYAVPTQPVEFLIPACVLRAFNAAYLLSTIFLAISRIAPRNFITSSRITGLIICFGSGIYCIGAERPLEGLSFIVFGGLNMGLELFFSAGKRGSNTRLPGVMLDMSVEFGKGDLGIFATAAIGALVVLKGWLWYAQQVIGVYAGHTESSGEKWVQLRFLSFCAQIAIYTFSTCWISAVITNIVRSTISGVYVSRYSLSSKPHSWPTLKALENSLANIGSLAIGPIKACSHLHDSSSYTYAYTSLHDVSYETASRNYSDALEESGVASLLTSSNSIDSCLDSITALLSFTTAMWVCLYVYSVPSSYSENKVHINALLAFALWVGFQVSALCMIPLRSGTATIFTILASSPVAFKRDFPAQYYKILETSPEIEVEDV</sequence>
<name>A0A2T7A6W2_TUBBO</name>
<comment type="subcellular location">
    <subcellularLocation>
        <location evidence="6">Cell membrane</location>
        <topology evidence="6">Multi-pass membrane protein</topology>
    </subcellularLocation>
    <subcellularLocation>
        <location evidence="1">Membrane</location>
        <topology evidence="1">Multi-pass membrane protein</topology>
    </subcellularLocation>
</comment>
<evidence type="ECO:0000256" key="6">
    <source>
        <dbReference type="RuleBase" id="RU368066"/>
    </source>
</evidence>
<dbReference type="GO" id="GO:0005886">
    <property type="term" value="C:plasma membrane"/>
    <property type="evidence" value="ECO:0007669"/>
    <property type="project" value="UniProtKB-SubCell"/>
</dbReference>
<accession>A0A2T7A6W2</accession>